<dbReference type="Proteomes" id="UP001198163">
    <property type="component" value="Unassembled WGS sequence"/>
</dbReference>
<dbReference type="PROSITE" id="PS51257">
    <property type="entry name" value="PROKAR_LIPOPROTEIN"/>
    <property type="match status" value="1"/>
</dbReference>
<keyword evidence="1" id="KW-0732">Signal</keyword>
<evidence type="ECO:0000313" key="3">
    <source>
        <dbReference type="Proteomes" id="UP001198163"/>
    </source>
</evidence>
<evidence type="ECO:0000256" key="1">
    <source>
        <dbReference type="SAM" id="SignalP"/>
    </source>
</evidence>
<organism evidence="2 3">
    <name type="scientific">Teretinema zuelzerae</name>
    <dbReference type="NCBI Taxonomy" id="156"/>
    <lineage>
        <taxon>Bacteria</taxon>
        <taxon>Pseudomonadati</taxon>
        <taxon>Spirochaetota</taxon>
        <taxon>Spirochaetia</taxon>
        <taxon>Spirochaetales</taxon>
        <taxon>Treponemataceae</taxon>
        <taxon>Teretinema</taxon>
    </lineage>
</organism>
<protein>
    <recommendedName>
        <fullName evidence="4">Lipoprotein</fullName>
    </recommendedName>
</protein>
<evidence type="ECO:0008006" key="4">
    <source>
        <dbReference type="Google" id="ProtNLM"/>
    </source>
</evidence>
<gene>
    <name evidence="2" type="ORF">K7J14_10795</name>
</gene>
<name>A0AAE3EIR1_9SPIR</name>
<sequence length="237" mass="25613">MKIAKVIMLIGSALFAAVALAGCNSTDVVAKVANTSFAAVIAASDQRVAWSEEDYAWSLASPNGDQVLFSSDFSRNNASGADLDKPDAEFVFDAAPFIAAGLDIAKLPAVDGIKYEIEDGEFMIHFELGSDKAAPDAKKSLGATFAEIVKFQRTRVGYHEKLDHYGVKLGNGNMFEWAKDLSTNDKDIVFVLNPEPFIAAGLDPSKIEGWVFAKVETKDDAGKTIQVDKLLKPFNLK</sequence>
<feature type="chain" id="PRO_5041971269" description="Lipoprotein" evidence="1">
    <location>
        <begin position="22"/>
        <end position="237"/>
    </location>
</feature>
<keyword evidence="3" id="KW-1185">Reference proteome</keyword>
<comment type="caution">
    <text evidence="2">The sequence shown here is derived from an EMBL/GenBank/DDBJ whole genome shotgun (WGS) entry which is preliminary data.</text>
</comment>
<dbReference type="AlphaFoldDB" id="A0AAE3EIR1"/>
<evidence type="ECO:0000313" key="2">
    <source>
        <dbReference type="EMBL" id="MCD1655186.1"/>
    </source>
</evidence>
<proteinExistence type="predicted"/>
<dbReference type="RefSeq" id="WP_230756052.1">
    <property type="nucleotide sequence ID" value="NZ_JAINWA010000003.1"/>
</dbReference>
<reference evidence="2" key="1">
    <citation type="submission" date="2021-08" db="EMBL/GenBank/DDBJ databases">
        <title>Comparative analyses of Brucepasteria parasyntrophica and Teretinema zuelzerae.</title>
        <authorList>
            <person name="Song Y."/>
            <person name="Brune A."/>
        </authorList>
    </citation>
    <scope>NUCLEOTIDE SEQUENCE</scope>
    <source>
        <strain evidence="2">DSM 1903</strain>
    </source>
</reference>
<feature type="signal peptide" evidence="1">
    <location>
        <begin position="1"/>
        <end position="21"/>
    </location>
</feature>
<dbReference type="EMBL" id="JAINWA010000003">
    <property type="protein sequence ID" value="MCD1655186.1"/>
    <property type="molecule type" value="Genomic_DNA"/>
</dbReference>
<accession>A0AAE3EIR1</accession>